<feature type="signal peptide" evidence="2">
    <location>
        <begin position="1"/>
        <end position="24"/>
    </location>
</feature>
<reference evidence="3 4" key="1">
    <citation type="submission" date="2020-09" db="EMBL/GenBank/DDBJ databases">
        <title>De no assembly of potato wild relative species, Solanum commersonii.</title>
        <authorList>
            <person name="Cho K."/>
        </authorList>
    </citation>
    <scope>NUCLEOTIDE SEQUENCE [LARGE SCALE GENOMIC DNA]</scope>
    <source>
        <strain evidence="3">LZ3.2</strain>
        <tissue evidence="3">Leaf</tissue>
    </source>
</reference>
<dbReference type="PANTHER" id="PTHR11670">
    <property type="entry name" value="ACONITASE/IRON-RESPONSIVE ELEMENT FAMILY MEMBER"/>
    <property type="match status" value="1"/>
</dbReference>
<dbReference type="InterPro" id="IPR015931">
    <property type="entry name" value="Acnase/IPM_dHydase_lsu_aba_1/3"/>
</dbReference>
<dbReference type="EMBL" id="JACXVP010000004">
    <property type="protein sequence ID" value="KAG5612146.1"/>
    <property type="molecule type" value="Genomic_DNA"/>
</dbReference>
<evidence type="ECO:0000313" key="4">
    <source>
        <dbReference type="Proteomes" id="UP000824120"/>
    </source>
</evidence>
<name>A0A9J5ZHJ4_SOLCO</name>
<dbReference type="InterPro" id="IPR036008">
    <property type="entry name" value="Aconitase_4Fe-4S_dom"/>
</dbReference>
<dbReference type="Proteomes" id="UP000824120">
    <property type="component" value="Chromosome 4"/>
</dbReference>
<protein>
    <submittedName>
        <fullName evidence="3">Uncharacterized protein</fullName>
    </submittedName>
</protein>
<accession>A0A9J5ZHJ4</accession>
<evidence type="ECO:0000313" key="3">
    <source>
        <dbReference type="EMBL" id="KAG5612146.1"/>
    </source>
</evidence>
<evidence type="ECO:0000256" key="2">
    <source>
        <dbReference type="SAM" id="SignalP"/>
    </source>
</evidence>
<comment type="caution">
    <text evidence="3">The sequence shown here is derived from an EMBL/GenBank/DDBJ whole genome shotgun (WGS) entry which is preliminary data.</text>
</comment>
<dbReference type="AlphaFoldDB" id="A0A9J5ZHJ4"/>
<gene>
    <name evidence="3" type="ORF">H5410_023427</name>
</gene>
<dbReference type="OrthoDB" id="5592979at2759"/>
<keyword evidence="2" id="KW-0732">Signal</keyword>
<feature type="chain" id="PRO_5039947585" evidence="2">
    <location>
        <begin position="25"/>
        <end position="140"/>
    </location>
</feature>
<dbReference type="Gene3D" id="3.30.499.10">
    <property type="entry name" value="Aconitase, domain 3"/>
    <property type="match status" value="1"/>
</dbReference>
<organism evidence="3 4">
    <name type="scientific">Solanum commersonii</name>
    <name type="common">Commerson's wild potato</name>
    <name type="synonym">Commerson's nightshade</name>
    <dbReference type="NCBI Taxonomy" id="4109"/>
    <lineage>
        <taxon>Eukaryota</taxon>
        <taxon>Viridiplantae</taxon>
        <taxon>Streptophyta</taxon>
        <taxon>Embryophyta</taxon>
        <taxon>Tracheophyta</taxon>
        <taxon>Spermatophyta</taxon>
        <taxon>Magnoliopsida</taxon>
        <taxon>eudicotyledons</taxon>
        <taxon>Gunneridae</taxon>
        <taxon>Pentapetalae</taxon>
        <taxon>asterids</taxon>
        <taxon>lamiids</taxon>
        <taxon>Solanales</taxon>
        <taxon>Solanaceae</taxon>
        <taxon>Solanoideae</taxon>
        <taxon>Solaneae</taxon>
        <taxon>Solanum</taxon>
    </lineage>
</organism>
<keyword evidence="4" id="KW-1185">Reference proteome</keyword>
<keyword evidence="1" id="KW-0408">Iron</keyword>
<dbReference type="InterPro" id="IPR006249">
    <property type="entry name" value="Aconitase/IRP2"/>
</dbReference>
<dbReference type="SUPFAM" id="SSF53732">
    <property type="entry name" value="Aconitase iron-sulfur domain"/>
    <property type="match status" value="1"/>
</dbReference>
<proteinExistence type="predicted"/>
<sequence>MSSNNFSFSLVICCGALLLSGVDTNSALALAAATVIKRPEAIHVPGSAKVSAIRVLEKYLNWQGFLIVNCGCVTCSWKSVNLDELIVSTKVENDNVVTVVLTGKRNLEEYVQFSRRANFPASLPLTFVDALTNTVDQVEI</sequence>
<evidence type="ECO:0000256" key="1">
    <source>
        <dbReference type="ARBA" id="ARBA00023004"/>
    </source>
</evidence>